<feature type="signal peptide" evidence="1">
    <location>
        <begin position="1"/>
        <end position="29"/>
    </location>
</feature>
<keyword evidence="1" id="KW-0732">Signal</keyword>
<reference evidence="2 3" key="1">
    <citation type="journal article" date="2013" name="Front. Plant Sci.">
        <title>The Reference Genome of the Halophytic Plant Eutrema salsugineum.</title>
        <authorList>
            <person name="Yang R."/>
            <person name="Jarvis D.E."/>
            <person name="Chen H."/>
            <person name="Beilstein M.A."/>
            <person name="Grimwood J."/>
            <person name="Jenkins J."/>
            <person name="Shu S."/>
            <person name="Prochnik S."/>
            <person name="Xin M."/>
            <person name="Ma C."/>
            <person name="Schmutz J."/>
            <person name="Wing R.A."/>
            <person name="Mitchell-Olds T."/>
            <person name="Schumaker K.S."/>
            <person name="Wang X."/>
        </authorList>
    </citation>
    <scope>NUCLEOTIDE SEQUENCE [LARGE SCALE GENOMIC DNA]</scope>
</reference>
<proteinExistence type="predicted"/>
<organism evidence="2 3">
    <name type="scientific">Eutrema salsugineum</name>
    <name type="common">Saltwater cress</name>
    <name type="synonym">Sisymbrium salsugineum</name>
    <dbReference type="NCBI Taxonomy" id="72664"/>
    <lineage>
        <taxon>Eukaryota</taxon>
        <taxon>Viridiplantae</taxon>
        <taxon>Streptophyta</taxon>
        <taxon>Embryophyta</taxon>
        <taxon>Tracheophyta</taxon>
        <taxon>Spermatophyta</taxon>
        <taxon>Magnoliopsida</taxon>
        <taxon>eudicotyledons</taxon>
        <taxon>Gunneridae</taxon>
        <taxon>Pentapetalae</taxon>
        <taxon>rosids</taxon>
        <taxon>malvids</taxon>
        <taxon>Brassicales</taxon>
        <taxon>Brassicaceae</taxon>
        <taxon>Eutremeae</taxon>
        <taxon>Eutrema</taxon>
    </lineage>
</organism>
<evidence type="ECO:0000256" key="1">
    <source>
        <dbReference type="SAM" id="SignalP"/>
    </source>
</evidence>
<dbReference type="AlphaFoldDB" id="V4LUA3"/>
<dbReference type="SUPFAM" id="SSF57095">
    <property type="entry name" value="Scorpion toxin-like"/>
    <property type="match status" value="1"/>
</dbReference>
<dbReference type="InterPro" id="IPR036574">
    <property type="entry name" value="Scorpion_toxin-like_sf"/>
</dbReference>
<dbReference type="Gramene" id="ESQ46047">
    <property type="protein sequence ID" value="ESQ46047"/>
    <property type="gene ID" value="EUTSA_v10000382mg"/>
</dbReference>
<evidence type="ECO:0008006" key="4">
    <source>
        <dbReference type="Google" id="ProtNLM"/>
    </source>
</evidence>
<keyword evidence="3" id="KW-1185">Reference proteome</keyword>
<dbReference type="OMA" id="GECECIE"/>
<dbReference type="Proteomes" id="UP000030689">
    <property type="component" value="Unassembled WGS sequence"/>
</dbReference>
<dbReference type="eggNOG" id="KOG1075">
    <property type="taxonomic scope" value="Eukaryota"/>
</dbReference>
<dbReference type="KEGG" id="eus:EUTSA_v10000382mg"/>
<gene>
    <name evidence="2" type="ORF">EUTSA_v10000382mg</name>
</gene>
<dbReference type="OrthoDB" id="1109947at2759"/>
<protein>
    <recommendedName>
        <fullName evidence="4">Defensin-like protein</fullName>
    </recommendedName>
</protein>
<sequence length="108" mass="11656">MAASKTAIFIVFVVYLSCILLVSVSGTEAGKKVHKPCSTDRDCDSQCFGGLGGPHGTCLFGECECIEAETEVTKPIPCKRDSDCPDSRECPKDYYYSCLHGECTCISV</sequence>
<accession>V4LUA3</accession>
<dbReference type="EMBL" id="KI517426">
    <property type="protein sequence ID" value="ESQ46047.1"/>
    <property type="molecule type" value="Genomic_DNA"/>
</dbReference>
<evidence type="ECO:0000313" key="3">
    <source>
        <dbReference type="Proteomes" id="UP000030689"/>
    </source>
</evidence>
<name>V4LUA3_EUTSA</name>
<evidence type="ECO:0000313" key="2">
    <source>
        <dbReference type="EMBL" id="ESQ46047.1"/>
    </source>
</evidence>
<feature type="chain" id="PRO_5004721168" description="Defensin-like protein" evidence="1">
    <location>
        <begin position="30"/>
        <end position="108"/>
    </location>
</feature>